<feature type="region of interest" description="Disordered" evidence="1">
    <location>
        <begin position="1"/>
        <end position="39"/>
    </location>
</feature>
<feature type="compositionally biased region" description="Polar residues" evidence="1">
    <location>
        <begin position="120"/>
        <end position="135"/>
    </location>
</feature>
<sequence length="358" mass="39212">METSLANCDQSRPLLPAPQASFPHAGTPGTLVGAPGGSECGRISPANNFPFPALHDPRKIPSANLPRALSVRQGISSLPRDLNARSQQLVPASLPIKRPYEADNPEEGRPSLPAVRYHSLSLTSTPSRSFSQPVSRSLGAHPGHHMAPQGGDQHMPAWSEMLHRPGMGPSMVSGEGQQAFMTLPGSDTPIPVQVDYSQASKKADEKRQRNAKASTRHRRKKKTMQEENMRQLQILKDERQQMLQHIEELTHQRDFYRGDRNRLRDIVARTPSIGEQAAGPPSPPVSRITGSFSGKSPTMHHQQRPTTSHGYSSESSSIERPAQRRRIDDRPEFSIPSYGAPQPGAPGSLPPICQSYAT</sequence>
<dbReference type="PROSITE" id="PS00036">
    <property type="entry name" value="BZIP_BASIC"/>
    <property type="match status" value="1"/>
</dbReference>
<dbReference type="GO" id="GO:0003700">
    <property type="term" value="F:DNA-binding transcription factor activity"/>
    <property type="evidence" value="ECO:0007669"/>
    <property type="project" value="InterPro"/>
</dbReference>
<evidence type="ECO:0000256" key="1">
    <source>
        <dbReference type="SAM" id="MobiDB-lite"/>
    </source>
</evidence>
<comment type="caution">
    <text evidence="3">The sequence shown here is derived from an EMBL/GenBank/DDBJ whole genome shotgun (WGS) entry which is preliminary data.</text>
</comment>
<feature type="domain" description="BZIP" evidence="2">
    <location>
        <begin position="206"/>
        <end position="220"/>
    </location>
</feature>
<feature type="compositionally biased region" description="Basic and acidic residues" evidence="1">
    <location>
        <begin position="321"/>
        <end position="332"/>
    </location>
</feature>
<organism evidence="3 4">
    <name type="scientific">Stachybotrys elegans</name>
    <dbReference type="NCBI Taxonomy" id="80388"/>
    <lineage>
        <taxon>Eukaryota</taxon>
        <taxon>Fungi</taxon>
        <taxon>Dikarya</taxon>
        <taxon>Ascomycota</taxon>
        <taxon>Pezizomycotina</taxon>
        <taxon>Sordariomycetes</taxon>
        <taxon>Hypocreomycetidae</taxon>
        <taxon>Hypocreales</taxon>
        <taxon>Stachybotryaceae</taxon>
        <taxon>Stachybotrys</taxon>
    </lineage>
</organism>
<reference evidence="3" key="1">
    <citation type="journal article" date="2021" name="Nat. Commun.">
        <title>Genetic determinants of endophytism in the Arabidopsis root mycobiome.</title>
        <authorList>
            <person name="Mesny F."/>
            <person name="Miyauchi S."/>
            <person name="Thiergart T."/>
            <person name="Pickel B."/>
            <person name="Atanasova L."/>
            <person name="Karlsson M."/>
            <person name="Huettel B."/>
            <person name="Barry K.W."/>
            <person name="Haridas S."/>
            <person name="Chen C."/>
            <person name="Bauer D."/>
            <person name="Andreopoulos W."/>
            <person name="Pangilinan J."/>
            <person name="LaButti K."/>
            <person name="Riley R."/>
            <person name="Lipzen A."/>
            <person name="Clum A."/>
            <person name="Drula E."/>
            <person name="Henrissat B."/>
            <person name="Kohler A."/>
            <person name="Grigoriev I.V."/>
            <person name="Martin F.M."/>
            <person name="Hacquard S."/>
        </authorList>
    </citation>
    <scope>NUCLEOTIDE SEQUENCE</scope>
    <source>
        <strain evidence="3">MPI-CAGE-CH-0235</strain>
    </source>
</reference>
<name>A0A8K0SG85_9HYPO</name>
<dbReference type="AlphaFoldDB" id="A0A8K0SG85"/>
<evidence type="ECO:0000259" key="2">
    <source>
        <dbReference type="PROSITE" id="PS00036"/>
    </source>
</evidence>
<dbReference type="Proteomes" id="UP000813444">
    <property type="component" value="Unassembled WGS sequence"/>
</dbReference>
<feature type="compositionally biased region" description="Polar residues" evidence="1">
    <location>
        <begin position="1"/>
        <end position="10"/>
    </location>
</feature>
<dbReference type="OrthoDB" id="2247093at2759"/>
<dbReference type="InterPro" id="IPR004827">
    <property type="entry name" value="bZIP"/>
</dbReference>
<feature type="region of interest" description="Disordered" evidence="1">
    <location>
        <begin position="270"/>
        <end position="358"/>
    </location>
</feature>
<proteinExistence type="predicted"/>
<feature type="region of interest" description="Disordered" evidence="1">
    <location>
        <begin position="89"/>
        <end position="160"/>
    </location>
</feature>
<keyword evidence="4" id="KW-1185">Reference proteome</keyword>
<feature type="region of interest" description="Disordered" evidence="1">
    <location>
        <begin position="198"/>
        <end position="227"/>
    </location>
</feature>
<dbReference type="EMBL" id="JAGPNK010000031">
    <property type="protein sequence ID" value="KAH7303585.1"/>
    <property type="molecule type" value="Genomic_DNA"/>
</dbReference>
<gene>
    <name evidence="3" type="ORF">B0I35DRAFT_485067</name>
</gene>
<protein>
    <recommendedName>
        <fullName evidence="2">BZIP domain-containing protein</fullName>
    </recommendedName>
</protein>
<accession>A0A8K0SG85</accession>
<evidence type="ECO:0000313" key="3">
    <source>
        <dbReference type="EMBL" id="KAH7303585.1"/>
    </source>
</evidence>
<feature type="compositionally biased region" description="Basic and acidic residues" evidence="1">
    <location>
        <begin position="98"/>
        <end position="109"/>
    </location>
</feature>
<evidence type="ECO:0000313" key="4">
    <source>
        <dbReference type="Proteomes" id="UP000813444"/>
    </source>
</evidence>
<feature type="compositionally biased region" description="Polar residues" evidence="1">
    <location>
        <begin position="288"/>
        <end position="311"/>
    </location>
</feature>